<evidence type="ECO:0008006" key="3">
    <source>
        <dbReference type="Google" id="ProtNLM"/>
    </source>
</evidence>
<comment type="caution">
    <text evidence="1">The sequence shown here is derived from an EMBL/GenBank/DDBJ whole genome shotgun (WGS) entry which is preliminary data.</text>
</comment>
<dbReference type="AlphaFoldDB" id="A0A917Z3I8"/>
<sequence>MPLPLLWLGVGLGALAAGKHLARHQVRHSVLHHPGESAQSVLVADGAVVCCGVFGVFDHSGIWMDGNVIELNGNGLIRAVSPQRFLANRSGNTIYVACDSAGNVLADALAAERAAARLFEYSAYDLLRNNCHQFVQSCLVPQGECVTLFNELNLSLARHFRQPLSWRPAA</sequence>
<accession>A0A917Z3I8</accession>
<keyword evidence="2" id="KW-1185">Reference proteome</keyword>
<reference evidence="1" key="2">
    <citation type="submission" date="2020-09" db="EMBL/GenBank/DDBJ databases">
        <authorList>
            <person name="Sun Q."/>
            <person name="Zhou Y."/>
        </authorList>
    </citation>
    <scope>NUCLEOTIDE SEQUENCE</scope>
    <source>
        <strain evidence="1">CGMCC 1.7086</strain>
    </source>
</reference>
<protein>
    <recommendedName>
        <fullName evidence="3">LRAT domain-containing protein</fullName>
    </recommendedName>
</protein>
<dbReference type="EMBL" id="BMLS01000006">
    <property type="protein sequence ID" value="GGO72919.1"/>
    <property type="molecule type" value="Genomic_DNA"/>
</dbReference>
<name>A0A917Z3I8_9ALTE</name>
<gene>
    <name evidence="1" type="ORF">GCM10010982_32220</name>
</gene>
<proteinExistence type="predicted"/>
<reference evidence="1" key="1">
    <citation type="journal article" date="2014" name="Int. J. Syst. Evol. Microbiol.">
        <title>Complete genome sequence of Corynebacterium casei LMG S-19264T (=DSM 44701T), isolated from a smear-ripened cheese.</title>
        <authorList>
            <consortium name="US DOE Joint Genome Institute (JGI-PGF)"/>
            <person name="Walter F."/>
            <person name="Albersmeier A."/>
            <person name="Kalinowski J."/>
            <person name="Ruckert C."/>
        </authorList>
    </citation>
    <scope>NUCLEOTIDE SEQUENCE</scope>
    <source>
        <strain evidence="1">CGMCC 1.7086</strain>
    </source>
</reference>
<organism evidence="1 2">
    <name type="scientific">Bowmanella pacifica</name>
    <dbReference type="NCBI Taxonomy" id="502051"/>
    <lineage>
        <taxon>Bacteria</taxon>
        <taxon>Pseudomonadati</taxon>
        <taxon>Pseudomonadota</taxon>
        <taxon>Gammaproteobacteria</taxon>
        <taxon>Alteromonadales</taxon>
        <taxon>Alteromonadaceae</taxon>
        <taxon>Bowmanella</taxon>
    </lineage>
</organism>
<dbReference type="RefSeq" id="WP_188697534.1">
    <property type="nucleotide sequence ID" value="NZ_BMLS01000006.1"/>
</dbReference>
<dbReference type="Proteomes" id="UP000606935">
    <property type="component" value="Unassembled WGS sequence"/>
</dbReference>
<evidence type="ECO:0000313" key="1">
    <source>
        <dbReference type="EMBL" id="GGO72919.1"/>
    </source>
</evidence>
<evidence type="ECO:0000313" key="2">
    <source>
        <dbReference type="Proteomes" id="UP000606935"/>
    </source>
</evidence>